<dbReference type="Pfam" id="PF26151">
    <property type="entry name" value="AcrIF11_ADP_ribosyl"/>
    <property type="match status" value="1"/>
</dbReference>
<name>A0ABR7QWX4_9GAMM</name>
<evidence type="ECO:0000313" key="2">
    <source>
        <dbReference type="Proteomes" id="UP000651208"/>
    </source>
</evidence>
<evidence type="ECO:0000313" key="1">
    <source>
        <dbReference type="EMBL" id="MBC9130707.1"/>
    </source>
</evidence>
<accession>A0ABR7QWX4</accession>
<comment type="caution">
    <text evidence="1">The sequence shown here is derived from an EMBL/GenBank/DDBJ whole genome shotgun (WGS) entry which is preliminary data.</text>
</comment>
<proteinExistence type="predicted"/>
<keyword evidence="2" id="KW-1185">Reference proteome</keyword>
<dbReference type="Proteomes" id="UP000651208">
    <property type="component" value="Unassembled WGS sequence"/>
</dbReference>
<reference evidence="1 2" key="1">
    <citation type="submission" date="2020-06" db="EMBL/GenBank/DDBJ databases">
        <title>Frischella cerana isolated from Apis cerana gut homogenate.</title>
        <authorList>
            <person name="Wolter L.A."/>
            <person name="Suenami S."/>
            <person name="Miyazaki R."/>
        </authorList>
    </citation>
    <scope>NUCLEOTIDE SEQUENCE [LARGE SCALE GENOMIC DNA]</scope>
    <source>
        <strain evidence="1 2">Ac13</strain>
    </source>
</reference>
<dbReference type="EMBL" id="JABURY010000011">
    <property type="protein sequence ID" value="MBC9130707.1"/>
    <property type="molecule type" value="Genomic_DNA"/>
</dbReference>
<gene>
    <name evidence="1" type="ORF">FcAc13_05215</name>
</gene>
<dbReference type="RefSeq" id="WP_187755154.1">
    <property type="nucleotide sequence ID" value="NZ_JABURY010000011.1"/>
</dbReference>
<sequence>MKLFHGSKESNLQYKDNDICNIYNGSLFFSDSFQSALSHGSYVYSFEIDEENILSHRELVSMQYSADVDVSEILKEIALDSGFNVDSDEKLERLAELVIDNIGVYKWTDDDIDLLNVSNITYVGWEAQRLRSVLAQRLGYSAVEVRDEHGTSFMVLNPDLVKEF</sequence>
<protein>
    <recommendedName>
        <fullName evidence="3">DUF3990 domain-containing protein</fullName>
    </recommendedName>
</protein>
<evidence type="ECO:0008006" key="3">
    <source>
        <dbReference type="Google" id="ProtNLM"/>
    </source>
</evidence>
<organism evidence="1 2">
    <name type="scientific">Frischella japonica</name>
    <dbReference type="NCBI Taxonomy" id="2741544"/>
    <lineage>
        <taxon>Bacteria</taxon>
        <taxon>Pseudomonadati</taxon>
        <taxon>Pseudomonadota</taxon>
        <taxon>Gammaproteobacteria</taxon>
        <taxon>Orbales</taxon>
        <taxon>Orbaceae</taxon>
        <taxon>Frischella</taxon>
    </lineage>
</organism>
<dbReference type="InterPro" id="IPR058829">
    <property type="entry name" value="AcrIF11-like"/>
</dbReference>